<dbReference type="EMBL" id="NCKU01001436">
    <property type="protein sequence ID" value="RWS12111.1"/>
    <property type="molecule type" value="Genomic_DNA"/>
</dbReference>
<dbReference type="OrthoDB" id="6138780at2759"/>
<dbReference type="InterPro" id="IPR013783">
    <property type="entry name" value="Ig-like_fold"/>
</dbReference>
<dbReference type="InterPro" id="IPR051170">
    <property type="entry name" value="Neural/epithelial_adhesion"/>
</dbReference>
<organism evidence="8 10">
    <name type="scientific">Dinothrombium tinctorium</name>
    <dbReference type="NCBI Taxonomy" id="1965070"/>
    <lineage>
        <taxon>Eukaryota</taxon>
        <taxon>Metazoa</taxon>
        <taxon>Ecdysozoa</taxon>
        <taxon>Arthropoda</taxon>
        <taxon>Chelicerata</taxon>
        <taxon>Arachnida</taxon>
        <taxon>Acari</taxon>
        <taxon>Acariformes</taxon>
        <taxon>Trombidiformes</taxon>
        <taxon>Prostigmata</taxon>
        <taxon>Anystina</taxon>
        <taxon>Parasitengona</taxon>
        <taxon>Trombidioidea</taxon>
        <taxon>Trombidiidae</taxon>
        <taxon>Dinothrombium</taxon>
    </lineage>
</organism>
<name>A0A443R7G5_9ACAR</name>
<dbReference type="FunFam" id="2.60.40.10:FF:001749">
    <property type="entry name" value="Neural/ectodermal development factor IMP-L2"/>
    <property type="match status" value="1"/>
</dbReference>
<dbReference type="InterPro" id="IPR003599">
    <property type="entry name" value="Ig_sub"/>
</dbReference>
<keyword evidence="5" id="KW-1015">Disulfide bond</keyword>
<keyword evidence="6" id="KW-0393">Immunoglobulin domain</keyword>
<dbReference type="InterPro" id="IPR003598">
    <property type="entry name" value="Ig_sub2"/>
</dbReference>
<dbReference type="InterPro" id="IPR013098">
    <property type="entry name" value="Ig_I-set"/>
</dbReference>
<proteinExistence type="predicted"/>
<accession>A0A443R7G5</accession>
<dbReference type="Pfam" id="PF13927">
    <property type="entry name" value="Ig_3"/>
    <property type="match status" value="1"/>
</dbReference>
<dbReference type="Gene3D" id="2.60.40.10">
    <property type="entry name" value="Immunoglobulins"/>
    <property type="match status" value="2"/>
</dbReference>
<dbReference type="AlphaFoldDB" id="A0A443R7G5"/>
<evidence type="ECO:0000313" key="9">
    <source>
        <dbReference type="EMBL" id="RWS12111.1"/>
    </source>
</evidence>
<comment type="subcellular location">
    <subcellularLocation>
        <location evidence="1">Secreted</location>
    </subcellularLocation>
</comment>
<reference evidence="8" key="2">
    <citation type="submission" date="2018-11" db="EMBL/GenBank/DDBJ databases">
        <title>Trombidioid mite genomics.</title>
        <authorList>
            <person name="Dong X."/>
        </authorList>
    </citation>
    <scope>NUCLEOTIDE SEQUENCE</scope>
    <source>
        <strain evidence="8">UoL-WK</strain>
    </source>
</reference>
<evidence type="ECO:0000256" key="2">
    <source>
        <dbReference type="ARBA" id="ARBA00022525"/>
    </source>
</evidence>
<keyword evidence="3" id="KW-0732">Signal</keyword>
<feature type="domain" description="Ig-like" evidence="7">
    <location>
        <begin position="40"/>
        <end position="147"/>
    </location>
</feature>
<evidence type="ECO:0000256" key="6">
    <source>
        <dbReference type="ARBA" id="ARBA00023319"/>
    </source>
</evidence>
<dbReference type="SUPFAM" id="SSF48726">
    <property type="entry name" value="Immunoglobulin"/>
    <property type="match status" value="2"/>
</dbReference>
<sequence length="270" mass="30093">MRESEARPADSKAHDLHSANRLFTIHKRHKETTKAPLKKPSIKFRSVPKEEITVSATSNVVLQCEAGGNPPPKIHWLKDGERIAQSVDELTGVEDIEEGDVNAHGVLGLSFTRSKLYLDCVQPQDNAVYTCVADNPYNRIASNTRLTIVNSINKEIDNEAAASDNSLSLCVSKKNYGSPARIFMWTHTRLEMIGSSVQLYCRSSGVPQPIVSWSGPNEDTTIMNSEKYQILENGDLVVNDLSWDDMGSYTCHVRNQHDSDKISTFLYPTL</sequence>
<evidence type="ECO:0000313" key="8">
    <source>
        <dbReference type="EMBL" id="RWS11199.1"/>
    </source>
</evidence>
<dbReference type="InterPro" id="IPR007110">
    <property type="entry name" value="Ig-like_dom"/>
</dbReference>
<evidence type="ECO:0000259" key="7">
    <source>
        <dbReference type="PROSITE" id="PS50835"/>
    </source>
</evidence>
<dbReference type="InterPro" id="IPR036179">
    <property type="entry name" value="Ig-like_dom_sf"/>
</dbReference>
<reference evidence="8 10" key="1">
    <citation type="journal article" date="2018" name="Gigascience">
        <title>Genomes of trombidid mites reveal novel predicted allergens and laterally-transferred genes associated with secondary metabolism.</title>
        <authorList>
            <person name="Dong X."/>
            <person name="Chaisiri K."/>
            <person name="Xia D."/>
            <person name="Armstrong S.D."/>
            <person name="Fang Y."/>
            <person name="Donnelly M.J."/>
            <person name="Kadowaki T."/>
            <person name="McGarry J.W."/>
            <person name="Darby A.C."/>
            <person name="Makepeace B.L."/>
        </authorList>
    </citation>
    <scope>NUCLEOTIDE SEQUENCE [LARGE SCALE GENOMIC DNA]</scope>
    <source>
        <strain evidence="8">UoL-WK</strain>
    </source>
</reference>
<protein>
    <submittedName>
        <fullName evidence="8">Neural/ectodermal development factor IMP-L2-like protein</fullName>
    </submittedName>
</protein>
<evidence type="ECO:0000256" key="1">
    <source>
        <dbReference type="ARBA" id="ARBA00004613"/>
    </source>
</evidence>
<dbReference type="CDD" id="cd00096">
    <property type="entry name" value="Ig"/>
    <property type="match status" value="1"/>
</dbReference>
<comment type="caution">
    <text evidence="8">The sequence shown here is derived from an EMBL/GenBank/DDBJ whole genome shotgun (WGS) entry which is preliminary data.</text>
</comment>
<keyword evidence="2" id="KW-0964">Secreted</keyword>
<feature type="domain" description="Ig-like" evidence="7">
    <location>
        <begin position="179"/>
        <end position="263"/>
    </location>
</feature>
<dbReference type="GO" id="GO:0005576">
    <property type="term" value="C:extracellular region"/>
    <property type="evidence" value="ECO:0007669"/>
    <property type="project" value="UniProtKB-SubCell"/>
</dbReference>
<evidence type="ECO:0000256" key="4">
    <source>
        <dbReference type="ARBA" id="ARBA00022737"/>
    </source>
</evidence>
<feature type="non-terminal residue" evidence="8">
    <location>
        <position position="270"/>
    </location>
</feature>
<keyword evidence="10" id="KW-1185">Reference proteome</keyword>
<gene>
    <name evidence="9" type="ORF">B4U79_04765</name>
    <name evidence="8" type="ORF">B4U79_07759</name>
</gene>
<dbReference type="Pfam" id="PF07679">
    <property type="entry name" value="I-set"/>
    <property type="match status" value="1"/>
</dbReference>
<dbReference type="PROSITE" id="PS50835">
    <property type="entry name" value="IG_LIKE"/>
    <property type="match status" value="2"/>
</dbReference>
<dbReference type="PANTHER" id="PTHR12231">
    <property type="entry name" value="CTX-RELATED TYPE I TRANSMEMBRANE PROTEIN"/>
    <property type="match status" value="1"/>
</dbReference>
<dbReference type="SMART" id="SM00409">
    <property type="entry name" value="IG"/>
    <property type="match status" value="2"/>
</dbReference>
<dbReference type="EMBL" id="NCKU01001807">
    <property type="protein sequence ID" value="RWS11199.1"/>
    <property type="molecule type" value="Genomic_DNA"/>
</dbReference>
<dbReference type="STRING" id="1965070.A0A443R7G5"/>
<evidence type="ECO:0000256" key="5">
    <source>
        <dbReference type="ARBA" id="ARBA00023157"/>
    </source>
</evidence>
<evidence type="ECO:0000256" key="3">
    <source>
        <dbReference type="ARBA" id="ARBA00022729"/>
    </source>
</evidence>
<dbReference type="SMART" id="SM00408">
    <property type="entry name" value="IGc2"/>
    <property type="match status" value="2"/>
</dbReference>
<keyword evidence="4" id="KW-0677">Repeat</keyword>
<evidence type="ECO:0000313" key="10">
    <source>
        <dbReference type="Proteomes" id="UP000285301"/>
    </source>
</evidence>
<dbReference type="Proteomes" id="UP000285301">
    <property type="component" value="Unassembled WGS sequence"/>
</dbReference>
<dbReference type="PANTHER" id="PTHR12231:SF253">
    <property type="entry name" value="DPR-INTERACTING PROTEIN ETA, ISOFORM B-RELATED"/>
    <property type="match status" value="1"/>
</dbReference>